<name>A0A6S7BLF4_9BURK</name>
<reference evidence="1 2" key="1">
    <citation type="submission" date="2020-04" db="EMBL/GenBank/DDBJ databases">
        <authorList>
            <person name="De Canck E."/>
        </authorList>
    </citation>
    <scope>NUCLEOTIDE SEQUENCE [LARGE SCALE GENOMIC DNA]</scope>
    <source>
        <strain evidence="1 2">LMG 28614</strain>
    </source>
</reference>
<dbReference type="EMBL" id="CADIKK010000019">
    <property type="protein sequence ID" value="CAB3795228.1"/>
    <property type="molecule type" value="Genomic_DNA"/>
</dbReference>
<sequence>MLIDHIDAIARLKGRDVVYVTFPACANWFDIDVRNVDWNNYAPRDAIISWLNKNRIGWVPCANFANENLMESYAGQIYIDVPFDPDDETYRKVQEFLENPDGTAKIEGVEFWYVPLAMAMKNKHHDHPGFWDEHAKTW</sequence>
<organism evidence="1 2">
    <name type="scientific">Paraburkholderia ultramafica</name>
    <dbReference type="NCBI Taxonomy" id="1544867"/>
    <lineage>
        <taxon>Bacteria</taxon>
        <taxon>Pseudomonadati</taxon>
        <taxon>Pseudomonadota</taxon>
        <taxon>Betaproteobacteria</taxon>
        <taxon>Burkholderiales</taxon>
        <taxon>Burkholderiaceae</taxon>
        <taxon>Paraburkholderia</taxon>
    </lineage>
</organism>
<gene>
    <name evidence="1" type="ORF">LMG28614_04128</name>
</gene>
<dbReference type="Proteomes" id="UP000494365">
    <property type="component" value="Unassembled WGS sequence"/>
</dbReference>
<accession>A0A6S7BLF4</accession>
<protein>
    <submittedName>
        <fullName evidence="1">Uncharacterized protein</fullName>
    </submittedName>
</protein>
<evidence type="ECO:0000313" key="2">
    <source>
        <dbReference type="Proteomes" id="UP000494365"/>
    </source>
</evidence>
<proteinExistence type="predicted"/>
<dbReference type="RefSeq" id="WP_246279129.1">
    <property type="nucleotide sequence ID" value="NZ_CADIKK010000019.1"/>
</dbReference>
<evidence type="ECO:0000313" key="1">
    <source>
        <dbReference type="EMBL" id="CAB3795228.1"/>
    </source>
</evidence>
<dbReference type="AlphaFoldDB" id="A0A6S7BLF4"/>
<keyword evidence="2" id="KW-1185">Reference proteome</keyword>